<keyword evidence="2" id="KW-0342">GTP-binding</keyword>
<dbReference type="AlphaFoldDB" id="A0A9P5Z9V1"/>
<dbReference type="Gene3D" id="3.40.50.300">
    <property type="entry name" value="P-loop containing nucleotide triphosphate hydrolases"/>
    <property type="match status" value="1"/>
</dbReference>
<dbReference type="InterPro" id="IPR030381">
    <property type="entry name" value="G_DYNAMIN_dom"/>
</dbReference>
<dbReference type="GO" id="GO:0006897">
    <property type="term" value="P:endocytosis"/>
    <property type="evidence" value="ECO:0007669"/>
    <property type="project" value="TreeGrafter"/>
</dbReference>
<evidence type="ECO:0000256" key="3">
    <source>
        <dbReference type="SAM" id="MobiDB-lite"/>
    </source>
</evidence>
<dbReference type="GO" id="GO:0003924">
    <property type="term" value="F:GTPase activity"/>
    <property type="evidence" value="ECO:0007669"/>
    <property type="project" value="InterPro"/>
</dbReference>
<comment type="caution">
    <text evidence="6">The sequence shown here is derived from an EMBL/GenBank/DDBJ whole genome shotgun (WGS) entry which is preliminary data.</text>
</comment>
<dbReference type="InterPro" id="IPR001401">
    <property type="entry name" value="Dynamin_GTPase"/>
</dbReference>
<dbReference type="SMART" id="SM00053">
    <property type="entry name" value="DYNc"/>
    <property type="match status" value="1"/>
</dbReference>
<dbReference type="GO" id="GO:0005874">
    <property type="term" value="C:microtubule"/>
    <property type="evidence" value="ECO:0007669"/>
    <property type="project" value="TreeGrafter"/>
</dbReference>
<dbReference type="PROSITE" id="PS51388">
    <property type="entry name" value="GED"/>
    <property type="match status" value="1"/>
</dbReference>
<dbReference type="PANTHER" id="PTHR11566">
    <property type="entry name" value="DYNAMIN"/>
    <property type="match status" value="1"/>
</dbReference>
<dbReference type="Gene3D" id="1.20.120.1240">
    <property type="entry name" value="Dynamin, middle domain"/>
    <property type="match status" value="1"/>
</dbReference>
<dbReference type="GO" id="GO:0005525">
    <property type="term" value="F:GTP binding"/>
    <property type="evidence" value="ECO:0007669"/>
    <property type="project" value="InterPro"/>
</dbReference>
<keyword evidence="7" id="KW-1185">Reference proteome</keyword>
<feature type="domain" description="Dynamin-type G" evidence="5">
    <location>
        <begin position="51"/>
        <end position="359"/>
    </location>
</feature>
<dbReference type="CDD" id="cd08771">
    <property type="entry name" value="DLP_1"/>
    <property type="match status" value="1"/>
</dbReference>
<dbReference type="PANTHER" id="PTHR11566:SF21">
    <property type="entry name" value="DYNAMIN RELATED PROTEIN 1, ISOFORM A"/>
    <property type="match status" value="1"/>
</dbReference>
<reference evidence="6" key="1">
    <citation type="submission" date="2020-11" db="EMBL/GenBank/DDBJ databases">
        <authorList>
            <consortium name="DOE Joint Genome Institute"/>
            <person name="Ahrendt S."/>
            <person name="Riley R."/>
            <person name="Andreopoulos W."/>
            <person name="Labutti K."/>
            <person name="Pangilinan J."/>
            <person name="Ruiz-Duenas F.J."/>
            <person name="Barrasa J.M."/>
            <person name="Sanchez-Garcia M."/>
            <person name="Camarero S."/>
            <person name="Miyauchi S."/>
            <person name="Serrano A."/>
            <person name="Linde D."/>
            <person name="Babiker R."/>
            <person name="Drula E."/>
            <person name="Ayuso-Fernandez I."/>
            <person name="Pacheco R."/>
            <person name="Padilla G."/>
            <person name="Ferreira P."/>
            <person name="Barriuso J."/>
            <person name="Kellner H."/>
            <person name="Castanera R."/>
            <person name="Alfaro M."/>
            <person name="Ramirez L."/>
            <person name="Pisabarro A.G."/>
            <person name="Kuo A."/>
            <person name="Tritt A."/>
            <person name="Lipzen A."/>
            <person name="He G."/>
            <person name="Yan M."/>
            <person name="Ng V."/>
            <person name="Cullen D."/>
            <person name="Martin F."/>
            <person name="Rosso M.-N."/>
            <person name="Henrissat B."/>
            <person name="Hibbett D."/>
            <person name="Martinez A.T."/>
            <person name="Grigoriev I.V."/>
        </authorList>
    </citation>
    <scope>NUCLEOTIDE SEQUENCE</scope>
    <source>
        <strain evidence="6">CIRM-BRFM 674</strain>
    </source>
</reference>
<evidence type="ECO:0000259" key="4">
    <source>
        <dbReference type="PROSITE" id="PS51388"/>
    </source>
</evidence>
<accession>A0A9P5Z9V1</accession>
<dbReference type="Proteomes" id="UP000807469">
    <property type="component" value="Unassembled WGS sequence"/>
</dbReference>
<dbReference type="EMBL" id="MU155160">
    <property type="protein sequence ID" value="KAF9482870.1"/>
    <property type="molecule type" value="Genomic_DNA"/>
</dbReference>
<dbReference type="InterPro" id="IPR003130">
    <property type="entry name" value="GED"/>
</dbReference>
<dbReference type="InterPro" id="IPR045063">
    <property type="entry name" value="Dynamin_N"/>
</dbReference>
<evidence type="ECO:0000256" key="1">
    <source>
        <dbReference type="ARBA" id="ARBA00022741"/>
    </source>
</evidence>
<proteinExistence type="predicted"/>
<dbReference type="GO" id="GO:0016559">
    <property type="term" value="P:peroxisome fission"/>
    <property type="evidence" value="ECO:0007669"/>
    <property type="project" value="TreeGrafter"/>
</dbReference>
<protein>
    <submittedName>
        <fullName evidence="6">Uncharacterized protein</fullName>
    </submittedName>
</protein>
<dbReference type="InterPro" id="IPR022812">
    <property type="entry name" value="Dynamin"/>
</dbReference>
<dbReference type="Pfam" id="PF01031">
    <property type="entry name" value="Dynamin_M"/>
    <property type="match status" value="1"/>
</dbReference>
<keyword evidence="1" id="KW-0547">Nucleotide-binding</keyword>
<dbReference type="Pfam" id="PF00350">
    <property type="entry name" value="Dynamin_N"/>
    <property type="match status" value="1"/>
</dbReference>
<gene>
    <name evidence="6" type="ORF">BDN70DRAFT_874459</name>
</gene>
<dbReference type="GO" id="GO:0005739">
    <property type="term" value="C:mitochondrion"/>
    <property type="evidence" value="ECO:0007669"/>
    <property type="project" value="TreeGrafter"/>
</dbReference>
<dbReference type="InterPro" id="IPR000375">
    <property type="entry name" value="Dynamin_stalk"/>
</dbReference>
<dbReference type="GO" id="GO:0048312">
    <property type="term" value="P:intracellular distribution of mitochondria"/>
    <property type="evidence" value="ECO:0007669"/>
    <property type="project" value="TreeGrafter"/>
</dbReference>
<organism evidence="6 7">
    <name type="scientific">Pholiota conissans</name>
    <dbReference type="NCBI Taxonomy" id="109636"/>
    <lineage>
        <taxon>Eukaryota</taxon>
        <taxon>Fungi</taxon>
        <taxon>Dikarya</taxon>
        <taxon>Basidiomycota</taxon>
        <taxon>Agaricomycotina</taxon>
        <taxon>Agaricomycetes</taxon>
        <taxon>Agaricomycetidae</taxon>
        <taxon>Agaricales</taxon>
        <taxon>Agaricineae</taxon>
        <taxon>Strophariaceae</taxon>
        <taxon>Pholiota</taxon>
    </lineage>
</organism>
<dbReference type="InterPro" id="IPR027417">
    <property type="entry name" value="P-loop_NTPase"/>
</dbReference>
<dbReference type="GO" id="GO:0008017">
    <property type="term" value="F:microtubule binding"/>
    <property type="evidence" value="ECO:0007669"/>
    <property type="project" value="TreeGrafter"/>
</dbReference>
<dbReference type="PROSITE" id="PS51718">
    <property type="entry name" value="G_DYNAMIN_2"/>
    <property type="match status" value="1"/>
</dbReference>
<evidence type="ECO:0000313" key="6">
    <source>
        <dbReference type="EMBL" id="KAF9482870.1"/>
    </source>
</evidence>
<dbReference type="Pfam" id="PF02212">
    <property type="entry name" value="GED"/>
    <property type="match status" value="1"/>
</dbReference>
<dbReference type="GO" id="GO:0000266">
    <property type="term" value="P:mitochondrial fission"/>
    <property type="evidence" value="ECO:0007669"/>
    <property type="project" value="TreeGrafter"/>
</dbReference>
<evidence type="ECO:0000256" key="2">
    <source>
        <dbReference type="ARBA" id="ARBA00023134"/>
    </source>
</evidence>
<dbReference type="GO" id="GO:0016020">
    <property type="term" value="C:membrane"/>
    <property type="evidence" value="ECO:0007669"/>
    <property type="project" value="TreeGrafter"/>
</dbReference>
<dbReference type="InterPro" id="IPR020850">
    <property type="entry name" value="GED_dom"/>
</dbReference>
<evidence type="ECO:0000313" key="7">
    <source>
        <dbReference type="Proteomes" id="UP000807469"/>
    </source>
</evidence>
<dbReference type="PRINTS" id="PR00195">
    <property type="entry name" value="DYNAMIN"/>
</dbReference>
<dbReference type="OrthoDB" id="5061070at2759"/>
<evidence type="ECO:0000259" key="5">
    <source>
        <dbReference type="PROSITE" id="PS51718"/>
    </source>
</evidence>
<feature type="region of interest" description="Disordered" evidence="3">
    <location>
        <begin position="1"/>
        <end position="23"/>
    </location>
</feature>
<sequence length="722" mass="82240">MSMPSSTHPAFWDLETPGSDAQTISSSDYARKCRDLMALNKDLKELGAETIFDLPRIVVIGGQSSGKSSLVEALSGINVPRDSGTCTRCPMVCTMSSNTTSWYCSIAIECGDNHGVPNETPTPFGPTIIDNKDAMEIWIRRAQAAVLSPHRSPDYFLTMSDAELRDNARNDTDICPFSKNAVHVDVHDPYATDLSFVDLPGLIQNAEPDLIQTIRSLVEYYITGSNTLIVIAMPMNDDIEMMEAMVLAGRADPEKERTIGVLTKPDTLTRGATGVREKWKAVLEGRERPTKHGYYCVRLPDDEERKRQITPSEAQQNDAFFFHTTAPWNRMADRSRFGISNFMSNISALLVERIENNLPELRNAVQAELAECSRAVSLLPPVLDVEPSAEIIRRINEFCKDVSEAVGGDRPNKVFIQKNKARYLRYKSDIVETAPDFRPFTNRTEGLGENLTFSNSEPRWLSDIRRVVKQSIGWELPGEIPFEATTFLIRQYTALWEEPSISCFNDVAKNLNILVKDLLHQHFGQYKELEKYTSDLTYKERDTCIHAALSNVKRILVFEKYTLFTQNFEDVSLEQRKWQDKYEQYRKNWLIQPRVVSTAVPQPLYTFPPTRLDPELEFAPPTWSIDEEIQIIAKVQAYFQIAYKRIIDYVPLTIEHELNQNFAQAIAKTLLGRLFKDSGGGHLDLASLLSEDPVLERKRKFLKEKEGRLMRIEVKLENFRSI</sequence>
<feature type="domain" description="GED" evidence="4">
    <location>
        <begin position="628"/>
        <end position="722"/>
    </location>
</feature>
<dbReference type="SUPFAM" id="SSF52540">
    <property type="entry name" value="P-loop containing nucleoside triphosphate hydrolases"/>
    <property type="match status" value="1"/>
</dbReference>
<name>A0A9P5Z9V1_9AGAR</name>